<feature type="coiled-coil region" evidence="10">
    <location>
        <begin position="425"/>
        <end position="473"/>
    </location>
</feature>
<feature type="region of interest" description="Disordered" evidence="11">
    <location>
        <begin position="1"/>
        <end position="34"/>
    </location>
</feature>
<evidence type="ECO:0000256" key="2">
    <source>
        <dbReference type="ARBA" id="ARBA00006415"/>
    </source>
</evidence>
<evidence type="ECO:0000256" key="8">
    <source>
        <dbReference type="ARBA" id="ARBA00023054"/>
    </source>
</evidence>
<dbReference type="AlphaFoldDB" id="A0A0D1Y9R9"/>
<dbReference type="HOGENOM" id="CLU_016758_0_0_1"/>
<dbReference type="GO" id="GO:0000139">
    <property type="term" value="C:Golgi membrane"/>
    <property type="evidence" value="ECO:0007669"/>
    <property type="project" value="UniProtKB-SubCell"/>
</dbReference>
<dbReference type="VEuPathDB" id="FungiDB:PV10_01152"/>
<feature type="transmembrane region" description="Helical" evidence="12">
    <location>
        <begin position="676"/>
        <end position="694"/>
    </location>
</feature>
<keyword evidence="5 12" id="KW-0812">Transmembrane</keyword>
<feature type="compositionally biased region" description="Polar residues" evidence="11">
    <location>
        <begin position="596"/>
        <end position="616"/>
    </location>
</feature>
<dbReference type="InterPro" id="IPR012955">
    <property type="entry name" value="CASP_C"/>
</dbReference>
<feature type="coiled-coil region" evidence="10">
    <location>
        <begin position="159"/>
        <end position="186"/>
    </location>
</feature>
<evidence type="ECO:0000256" key="1">
    <source>
        <dbReference type="ARBA" id="ARBA00004409"/>
    </source>
</evidence>
<evidence type="ECO:0000256" key="6">
    <source>
        <dbReference type="ARBA" id="ARBA00022989"/>
    </source>
</evidence>
<dbReference type="InterPro" id="IPR057476">
    <property type="entry name" value="Cux_N"/>
</dbReference>
<evidence type="ECO:0000256" key="3">
    <source>
        <dbReference type="ARBA" id="ARBA00018691"/>
    </source>
</evidence>
<keyword evidence="6 12" id="KW-1133">Transmembrane helix</keyword>
<dbReference type="GeneID" id="27318997"/>
<name>A0A0D1Y9R9_EXOME</name>
<evidence type="ECO:0000256" key="11">
    <source>
        <dbReference type="SAM" id="MobiDB-lite"/>
    </source>
</evidence>
<organism evidence="15 16">
    <name type="scientific">Exophiala mesophila</name>
    <name type="common">Black yeast-like fungus</name>
    <dbReference type="NCBI Taxonomy" id="212818"/>
    <lineage>
        <taxon>Eukaryota</taxon>
        <taxon>Fungi</taxon>
        <taxon>Dikarya</taxon>
        <taxon>Ascomycota</taxon>
        <taxon>Pezizomycotina</taxon>
        <taxon>Eurotiomycetes</taxon>
        <taxon>Chaetothyriomycetidae</taxon>
        <taxon>Chaetothyriales</taxon>
        <taxon>Herpotrichiellaceae</taxon>
        <taxon>Exophiala</taxon>
    </lineage>
</organism>
<evidence type="ECO:0000259" key="14">
    <source>
        <dbReference type="Pfam" id="PF25398"/>
    </source>
</evidence>
<evidence type="ECO:0000256" key="12">
    <source>
        <dbReference type="SAM" id="Phobius"/>
    </source>
</evidence>
<feature type="coiled-coil region" evidence="10">
    <location>
        <begin position="220"/>
        <end position="298"/>
    </location>
</feature>
<evidence type="ECO:0000256" key="9">
    <source>
        <dbReference type="ARBA" id="ARBA00023136"/>
    </source>
</evidence>
<keyword evidence="8 10" id="KW-0175">Coiled coil</keyword>
<dbReference type="STRING" id="212818.A0A0D1Y9R9"/>
<dbReference type="OMA" id="WQQEGFN"/>
<evidence type="ECO:0000313" key="15">
    <source>
        <dbReference type="EMBL" id="KIV97396.1"/>
    </source>
</evidence>
<feature type="region of interest" description="Disordered" evidence="11">
    <location>
        <begin position="387"/>
        <end position="406"/>
    </location>
</feature>
<dbReference type="OrthoDB" id="10257567at2759"/>
<gene>
    <name evidence="15" type="ORF">PV10_01152</name>
</gene>
<evidence type="ECO:0000256" key="10">
    <source>
        <dbReference type="SAM" id="Coils"/>
    </source>
</evidence>
<feature type="domain" description="Cux N-terminal" evidence="14">
    <location>
        <begin position="34"/>
        <end position="145"/>
    </location>
</feature>
<keyword evidence="4" id="KW-0813">Transport</keyword>
<dbReference type="PANTHER" id="PTHR14043">
    <property type="entry name" value="CCAAT DISPLACEMENT PROTEIN-RELATED"/>
    <property type="match status" value="1"/>
</dbReference>
<evidence type="ECO:0000259" key="13">
    <source>
        <dbReference type="Pfam" id="PF08172"/>
    </source>
</evidence>
<dbReference type="Pfam" id="PF08172">
    <property type="entry name" value="CASP_C"/>
    <property type="match status" value="1"/>
</dbReference>
<evidence type="ECO:0000256" key="7">
    <source>
        <dbReference type="ARBA" id="ARBA00023034"/>
    </source>
</evidence>
<proteinExistence type="inferred from homology"/>
<dbReference type="RefSeq" id="XP_016228970.1">
    <property type="nucleotide sequence ID" value="XM_016365321.1"/>
</dbReference>
<keyword evidence="9 12" id="KW-0472">Membrane</keyword>
<accession>A0A0D1Y9R9</accession>
<reference evidence="15 16" key="1">
    <citation type="submission" date="2015-01" db="EMBL/GenBank/DDBJ databases">
        <title>The Genome Sequence of Exophiala mesophila CBS40295.</title>
        <authorList>
            <consortium name="The Broad Institute Genomics Platform"/>
            <person name="Cuomo C."/>
            <person name="de Hoog S."/>
            <person name="Gorbushina A."/>
            <person name="Stielow B."/>
            <person name="Teixiera M."/>
            <person name="Abouelleil A."/>
            <person name="Chapman S.B."/>
            <person name="Priest M."/>
            <person name="Young S.K."/>
            <person name="Wortman J."/>
            <person name="Nusbaum C."/>
            <person name="Birren B."/>
        </authorList>
    </citation>
    <scope>NUCLEOTIDE SEQUENCE [LARGE SCALE GENOMIC DNA]</scope>
    <source>
        <strain evidence="15 16">CBS 40295</strain>
    </source>
</reference>
<feature type="region of interest" description="Disordered" evidence="11">
    <location>
        <begin position="330"/>
        <end position="357"/>
    </location>
</feature>
<feature type="coiled-coil region" evidence="10">
    <location>
        <begin position="538"/>
        <end position="586"/>
    </location>
</feature>
<evidence type="ECO:0000256" key="4">
    <source>
        <dbReference type="ARBA" id="ARBA00022448"/>
    </source>
</evidence>
<dbReference type="GO" id="GO:0006891">
    <property type="term" value="P:intra-Golgi vesicle-mediated transport"/>
    <property type="evidence" value="ECO:0007669"/>
    <property type="project" value="InterPro"/>
</dbReference>
<protein>
    <recommendedName>
        <fullName evidence="3">Protein CASP</fullName>
    </recommendedName>
</protein>
<sequence length="732" mass="81719">MDALVLSEANAQGAADRASQDEPPLDHSTTGEGENKFQRAISAWRNIDLSALMPKLDSTASDLVAQQRDALLERKELAQKTKDFRKLEDSAKLTEYKTLLKSYQTFIDLITTHGKTSSSAFLQVYQSLSDAPDPFPLLEASVDSLVASEDTVPKLTTENQQLLTTVNKLSAQLEETEKRLQDECKARRDAETGTGSRVQEIEAKWEKVLEEKQSNWAAKEQALEEKVENQDRLLKELKASYEVSQRLNDGSAEQASSKAAHAELEMTTLELEKTSARMAELEARNEQLSVELARATSQSARSHEVEDDPAFLRLQSENSSLLRKIDSTRFERDTEKRELDNKIRHAERQRDQLSSENEELRAKVHQWSDYEDLKRELDTLRSIELSIGDEEDGDEANANGAADTGSKQSLEQLLLARNKKLSNELTLLRVSHQDIQQQLEDLQEELSRTNAELEKSQKLSSTLENDLVRIQEEAANVLPSSGMSVAGTYISRHPTGSLRRGRGSPTSSIISGYDTLARSNTLESLRAGEPVGGGSGILPMIQAQRDRFKQKNQQLEEELSKTYATVTSLRQEVASLQKDNLNLYEKSRYVSAYSRGPTTSSANSYSRGTGHTSVMSTDEDGTNDRWKAQYEANISPFAAFRGRETARAFKRMSLPERMIFSLTRIVLSTRTSRNLFAGYCLALHILVFLMLYWMGSTDVERHAPHLGEAVAAVAGAGGAGSQSPEWHEEDFG</sequence>
<feature type="domain" description="CASP C-terminal" evidence="13">
    <location>
        <begin position="441"/>
        <end position="697"/>
    </location>
</feature>
<dbReference type="Pfam" id="PF25398">
    <property type="entry name" value="CUX1_N"/>
    <property type="match status" value="1"/>
</dbReference>
<dbReference type="EMBL" id="KN847520">
    <property type="protein sequence ID" value="KIV97396.1"/>
    <property type="molecule type" value="Genomic_DNA"/>
</dbReference>
<dbReference type="Proteomes" id="UP000054302">
    <property type="component" value="Unassembled WGS sequence"/>
</dbReference>
<evidence type="ECO:0000256" key="5">
    <source>
        <dbReference type="ARBA" id="ARBA00022692"/>
    </source>
</evidence>
<evidence type="ECO:0000313" key="16">
    <source>
        <dbReference type="Proteomes" id="UP000054302"/>
    </source>
</evidence>
<keyword evidence="7" id="KW-0333">Golgi apparatus</keyword>
<comment type="similarity">
    <text evidence="2">Belongs to the CASP family.</text>
</comment>
<feature type="region of interest" description="Disordered" evidence="11">
    <location>
        <begin position="595"/>
        <end position="621"/>
    </location>
</feature>
<comment type="subcellular location">
    <subcellularLocation>
        <location evidence="1">Golgi apparatus membrane</location>
        <topology evidence="1">Single-pass type IV membrane protein</topology>
    </subcellularLocation>
</comment>
<keyword evidence="16" id="KW-1185">Reference proteome</keyword>
<dbReference type="PANTHER" id="PTHR14043:SF2">
    <property type="entry name" value="HOMEOBOX PROTEIN CUT"/>
    <property type="match status" value="1"/>
</dbReference>